<dbReference type="SUPFAM" id="SSF49303">
    <property type="entry name" value="beta-Galactosidase/glucuronidase domain"/>
    <property type="match status" value="1"/>
</dbReference>
<dbReference type="GO" id="GO:0004553">
    <property type="term" value="F:hydrolase activity, hydrolyzing O-glycosyl compounds"/>
    <property type="evidence" value="ECO:0007669"/>
    <property type="project" value="InterPro"/>
</dbReference>
<reference evidence="9 10" key="1">
    <citation type="submission" date="2018-01" db="EMBL/GenBank/DDBJ databases">
        <title>Complete genome sequence of Flavivirga eckloniae ECD14 isolated from seaweed Ecklonia cava.</title>
        <authorList>
            <person name="Lee J.H."/>
            <person name="Baik K.S."/>
            <person name="Seong C.N."/>
        </authorList>
    </citation>
    <scope>NUCLEOTIDE SEQUENCE [LARGE SCALE GENOMIC DNA]</scope>
    <source>
        <strain evidence="9 10">ECD14</strain>
    </source>
</reference>
<dbReference type="GO" id="GO:0005975">
    <property type="term" value="P:carbohydrate metabolic process"/>
    <property type="evidence" value="ECO:0007669"/>
    <property type="project" value="InterPro"/>
</dbReference>
<dbReference type="InterPro" id="IPR008979">
    <property type="entry name" value="Galactose-bd-like_sf"/>
</dbReference>
<dbReference type="Gene3D" id="2.60.120.260">
    <property type="entry name" value="Galactose-binding domain-like"/>
    <property type="match status" value="1"/>
</dbReference>
<dbReference type="Pfam" id="PF00703">
    <property type="entry name" value="Glyco_hydro_2"/>
    <property type="match status" value="1"/>
</dbReference>
<dbReference type="InterPro" id="IPR036156">
    <property type="entry name" value="Beta-gal/glucu_dom_sf"/>
</dbReference>
<dbReference type="Pfam" id="PF02837">
    <property type="entry name" value="Glyco_hydro_2_N"/>
    <property type="match status" value="1"/>
</dbReference>
<dbReference type="InterPro" id="IPR006104">
    <property type="entry name" value="Glyco_hydro_2_N"/>
</dbReference>
<dbReference type="InterPro" id="IPR013783">
    <property type="entry name" value="Ig-like_fold"/>
</dbReference>
<dbReference type="InterPro" id="IPR023230">
    <property type="entry name" value="Glyco_hydro_2_CS"/>
</dbReference>
<dbReference type="AlphaFoldDB" id="A0A2K9PLK1"/>
<evidence type="ECO:0000259" key="7">
    <source>
        <dbReference type="Pfam" id="PF02837"/>
    </source>
</evidence>
<protein>
    <submittedName>
        <fullName evidence="9">Glycoside hydrolase family 2</fullName>
    </submittedName>
</protein>
<dbReference type="Proteomes" id="UP000235826">
    <property type="component" value="Chromosome"/>
</dbReference>
<accession>A0A2K9PLK1</accession>
<dbReference type="Gene3D" id="3.20.20.80">
    <property type="entry name" value="Glycosidases"/>
    <property type="match status" value="1"/>
</dbReference>
<dbReference type="InterPro" id="IPR017853">
    <property type="entry name" value="GH"/>
</dbReference>
<dbReference type="SUPFAM" id="SSF49785">
    <property type="entry name" value="Galactose-binding domain-like"/>
    <property type="match status" value="1"/>
</dbReference>
<dbReference type="KEGG" id="fek:C1H87_03935"/>
<name>A0A2K9PLK1_9FLAO</name>
<dbReference type="PANTHER" id="PTHR42732:SF1">
    <property type="entry name" value="BETA-MANNOSIDASE"/>
    <property type="match status" value="1"/>
</dbReference>
<dbReference type="EMBL" id="CP025791">
    <property type="protein sequence ID" value="AUP77905.1"/>
    <property type="molecule type" value="Genomic_DNA"/>
</dbReference>
<dbReference type="InterPro" id="IPR051913">
    <property type="entry name" value="GH2_Domain-Containing"/>
</dbReference>
<dbReference type="Pfam" id="PF11721">
    <property type="entry name" value="Malectin"/>
    <property type="match status" value="1"/>
</dbReference>
<gene>
    <name evidence="9" type="ORF">C1H87_03935</name>
</gene>
<dbReference type="InterPro" id="IPR006101">
    <property type="entry name" value="Glyco_hydro_2"/>
</dbReference>
<evidence type="ECO:0000313" key="9">
    <source>
        <dbReference type="EMBL" id="AUP77905.1"/>
    </source>
</evidence>
<dbReference type="PANTHER" id="PTHR42732">
    <property type="entry name" value="BETA-GALACTOSIDASE"/>
    <property type="match status" value="1"/>
</dbReference>
<evidence type="ECO:0000259" key="5">
    <source>
        <dbReference type="Pfam" id="PF00703"/>
    </source>
</evidence>
<dbReference type="Pfam" id="PF02836">
    <property type="entry name" value="Glyco_hydro_2_C"/>
    <property type="match status" value="1"/>
</dbReference>
<organism evidence="9 10">
    <name type="scientific">Flavivirga eckloniae</name>
    <dbReference type="NCBI Taxonomy" id="1803846"/>
    <lineage>
        <taxon>Bacteria</taxon>
        <taxon>Pseudomonadati</taxon>
        <taxon>Bacteroidota</taxon>
        <taxon>Flavobacteriia</taxon>
        <taxon>Flavobacteriales</taxon>
        <taxon>Flavobacteriaceae</taxon>
        <taxon>Flavivirga</taxon>
    </lineage>
</organism>
<evidence type="ECO:0000313" key="10">
    <source>
        <dbReference type="Proteomes" id="UP000235826"/>
    </source>
</evidence>
<dbReference type="Gene3D" id="2.60.40.10">
    <property type="entry name" value="Immunoglobulins"/>
    <property type="match status" value="2"/>
</dbReference>
<dbReference type="InterPro" id="IPR006103">
    <property type="entry name" value="Glyco_hydro_2_cat"/>
</dbReference>
<sequence length="883" mass="101830">MFHIKKIILKPNNTSKFRLAVFILILGLFSDKIEAQIVTINSGWQFVLGEKNSNNWETINIPHTWNKDDAFDDVKGYHRGIGWYKKQLFFSKSKENLIHYLHFKGVNQEADVYVNGNHAGNHKGGYTAFNINISKWIQYDAYNLIEVKVDNSHNVNIPPLDADFTFYGGIYRDVLLISKPKQHISLSDFASDGYYIDYYTISEEKVGIEVKVLIDNFENSVSNNSLKVAILDAENKTVFNKRLKLKSSANASEAINIKFSEIYHPKLWSPESPYLYKLQLQLLDEAQHVLDEKRQHIGFRWVQVDADKGFFLNGKPIKLIGVNRHQDYEGYGNAVPMDLQKKDIQLIKDMGANVLRNAHYPQSRELYDMCDKLGILVWSEIPVVNKVTDTKAFFDVSLNMQKEHVKQYYNHTSVVMFGYMNEIFLRLAFDNKSTKVEKEKQKNAAVNLAKQLEELTRKLAPNHITVMAGHLNELYNETGIANLPMLFGWNLYFGWYDKDIPDLGIFLDDQHKRYPKRSLLLSEYGPGADVRIFTNTPKKFDFSTEYQAKLHQSYYQQIIERPYMTGMTAWNFADFGSEFRGDAMPHVNQKGLIQFNREPKDIYYWYKSVLNNKTPFVHIATTYLDGLTLLDNNTYPVQIYSNQSSAMVFLNGKKLQDFSFKNGVATVDMPFENGRNTIKVTTETISEEKTIEVIKTKALDFKTFSRFGINMGAHFYFSDKEHQITFVPDQPYEKGTFGYIDGTVFNLSNDKHQGVPYSIKNTDSEPLFQTMLEGCTKYKLDVPNGEYKVSLYFVEPQIKPTENIYNLNAVATSEGDKEQRIFDIYINDTCIENRFNMAEQYPEKYGIEKSALVRVENDKGLTISLKSVVGKPVISGVFIEKID</sequence>
<feature type="domain" description="Glycosyl hydrolases family 2 sugar binding" evidence="7">
    <location>
        <begin position="32"/>
        <end position="180"/>
    </location>
</feature>
<dbReference type="InterPro" id="IPR006102">
    <property type="entry name" value="Ig-like_GH2"/>
</dbReference>
<dbReference type="Gene3D" id="2.60.120.430">
    <property type="entry name" value="Galactose-binding lectin"/>
    <property type="match status" value="1"/>
</dbReference>
<feature type="domain" description="Malectin" evidence="8">
    <location>
        <begin position="708"/>
        <end position="866"/>
    </location>
</feature>
<proteinExistence type="inferred from homology"/>
<evidence type="ECO:0000256" key="4">
    <source>
        <dbReference type="RuleBase" id="RU361154"/>
    </source>
</evidence>
<dbReference type="PRINTS" id="PR00132">
    <property type="entry name" value="GLHYDRLASE2"/>
</dbReference>
<dbReference type="InterPro" id="IPR021720">
    <property type="entry name" value="Malectin_dom"/>
</dbReference>
<evidence type="ECO:0000256" key="1">
    <source>
        <dbReference type="ARBA" id="ARBA00007401"/>
    </source>
</evidence>
<dbReference type="SUPFAM" id="SSF51445">
    <property type="entry name" value="(Trans)glycosidases"/>
    <property type="match status" value="1"/>
</dbReference>
<dbReference type="PROSITE" id="PS00719">
    <property type="entry name" value="GLYCOSYL_HYDROL_F2_1"/>
    <property type="match status" value="1"/>
</dbReference>
<evidence type="ECO:0000259" key="8">
    <source>
        <dbReference type="Pfam" id="PF11721"/>
    </source>
</evidence>
<evidence type="ECO:0000256" key="2">
    <source>
        <dbReference type="ARBA" id="ARBA00022801"/>
    </source>
</evidence>
<evidence type="ECO:0000259" key="6">
    <source>
        <dbReference type="Pfam" id="PF02836"/>
    </source>
</evidence>
<keyword evidence="2 4" id="KW-0378">Hydrolase</keyword>
<keyword evidence="10" id="KW-1185">Reference proteome</keyword>
<keyword evidence="3 4" id="KW-0326">Glycosidase</keyword>
<feature type="domain" description="Glycoside hydrolase family 2 catalytic" evidence="6">
    <location>
        <begin position="307"/>
        <end position="609"/>
    </location>
</feature>
<feature type="domain" description="Glycoside hydrolase family 2 immunoglobulin-like beta-sandwich" evidence="5">
    <location>
        <begin position="197"/>
        <end position="300"/>
    </location>
</feature>
<evidence type="ECO:0000256" key="3">
    <source>
        <dbReference type="ARBA" id="ARBA00023295"/>
    </source>
</evidence>
<comment type="similarity">
    <text evidence="1 4">Belongs to the glycosyl hydrolase 2 family.</text>
</comment>